<accession>A0A4R7LC67</accession>
<keyword evidence="11" id="KW-1185">Reference proteome</keyword>
<feature type="transmembrane region" description="Helical" evidence="7">
    <location>
        <begin position="453"/>
        <end position="473"/>
    </location>
</feature>
<dbReference type="InterPro" id="IPR003834">
    <property type="entry name" value="Cyt_c_assmbl_TM_dom"/>
</dbReference>
<dbReference type="GO" id="GO:0045454">
    <property type="term" value="P:cell redox homeostasis"/>
    <property type="evidence" value="ECO:0007669"/>
    <property type="project" value="TreeGrafter"/>
</dbReference>
<evidence type="ECO:0000256" key="3">
    <source>
        <dbReference type="ARBA" id="ARBA00022748"/>
    </source>
</evidence>
<evidence type="ECO:0000256" key="6">
    <source>
        <dbReference type="ARBA" id="ARBA00023284"/>
    </source>
</evidence>
<proteinExistence type="predicted"/>
<dbReference type="EMBL" id="SOBH01000005">
    <property type="protein sequence ID" value="TDT72714.1"/>
    <property type="molecule type" value="Genomic_DNA"/>
</dbReference>
<feature type="transmembrane region" description="Helical" evidence="7">
    <location>
        <begin position="375"/>
        <end position="399"/>
    </location>
</feature>
<keyword evidence="6" id="KW-0676">Redox-active center</keyword>
<gene>
    <name evidence="10" type="ORF">BDE40_3566</name>
</gene>
<feature type="domain" description="Cytochrome C biogenesis protein transmembrane" evidence="8">
    <location>
        <begin position="294"/>
        <end position="507"/>
    </location>
</feature>
<evidence type="ECO:0000313" key="10">
    <source>
        <dbReference type="EMBL" id="TDT72714.1"/>
    </source>
</evidence>
<comment type="caution">
    <text evidence="10">The sequence shown here is derived from an EMBL/GenBank/DDBJ whole genome shotgun (WGS) entry which is preliminary data.</text>
</comment>
<keyword evidence="4 7" id="KW-1133">Transmembrane helix</keyword>
<feature type="transmembrane region" description="Helical" evidence="7">
    <location>
        <begin position="514"/>
        <end position="535"/>
    </location>
</feature>
<dbReference type="PANTHER" id="PTHR32234">
    <property type="entry name" value="THIOL:DISULFIDE INTERCHANGE PROTEIN DSBD"/>
    <property type="match status" value="1"/>
</dbReference>
<evidence type="ECO:0000256" key="2">
    <source>
        <dbReference type="ARBA" id="ARBA00022692"/>
    </source>
</evidence>
<dbReference type="PROSITE" id="PS00194">
    <property type="entry name" value="THIOREDOXIN_1"/>
    <property type="match status" value="1"/>
</dbReference>
<dbReference type="CDD" id="cd02953">
    <property type="entry name" value="DsbDgamma"/>
    <property type="match status" value="1"/>
</dbReference>
<sequence length="693" mass="74558">MTLTFWRVMIFLISVLWAPLLHAASSESFSNFALSARLISVENGVAPNVKTLSLGLDLELAEGWKAYWRSPGEVGLPPEIDWQGSRNLETSELLWPAPQRFTAFGIENFGYHDRVVLPILVVLEEPGAPVELAARVTLLTCSDICVPHDFNLTLAIPAGNGVDTQTAALVTKFAQRIPAEPSASNIVITSAALTNDALVITATSSEAFQSPDVFPEMGSFFTFGQPDIRTSASGTSLWAQLPLLSRDDATGPLRLTVTDGARAVTAQPDWSDFPAEPPYKITVAQPDVMQLISIAVFAFLGGLILNFMPCVLPVLSIKLASVMAHADRSAHTVRGGFLMSALGVLAFMWVLATGVLALQAAGMSIGWGLQFQNSAFLTIMFMILVVFAANLFGVFEISLPSALQRRLASAGAREGYLGDFATGAFAAVLATPCSAPFLGTAIAFALTGRAIDTVLVFTSLGLGLALPYLLFAVRPQWVKLLPKPGRWMIVIKWVMGLLLTLTAIWLLWVLNGVAGAWVVSTVFGLSVGFVFLAALPRLGENVRIASLVSISALAFLVASNFTTAPTPRTSSQDWAEFDRSEIPRLVSQGKTVFVDVTADWCLTCKANKALVLDREPVAGLLQAENIVPMQADWTRPDPEISRYLETHNRFGIPFNIVYGPNAPSGVLLSEILSSDAVIRALEEAQSEKSTNGF</sequence>
<dbReference type="Gene3D" id="3.40.30.10">
    <property type="entry name" value="Glutaredoxin"/>
    <property type="match status" value="1"/>
</dbReference>
<name>A0A4R7LC67_9RHOB</name>
<feature type="transmembrane region" description="Helical" evidence="7">
    <location>
        <begin position="291"/>
        <end position="315"/>
    </location>
</feature>
<feature type="domain" description="Thiol:disulfide interchange protein DsbD N-terminal" evidence="9">
    <location>
        <begin position="48"/>
        <end position="150"/>
    </location>
</feature>
<dbReference type="GO" id="GO:0016020">
    <property type="term" value="C:membrane"/>
    <property type="evidence" value="ECO:0007669"/>
    <property type="project" value="UniProtKB-SubCell"/>
</dbReference>
<dbReference type="PANTHER" id="PTHR32234:SF3">
    <property type="entry name" value="SUPPRESSION OF COPPER SENSITIVITY PROTEIN"/>
    <property type="match status" value="1"/>
</dbReference>
<evidence type="ECO:0000256" key="7">
    <source>
        <dbReference type="SAM" id="Phobius"/>
    </source>
</evidence>
<comment type="subcellular location">
    <subcellularLocation>
        <location evidence="1">Membrane</location>
        <topology evidence="1">Multi-pass membrane protein</topology>
    </subcellularLocation>
</comment>
<keyword evidence="3" id="KW-0201">Cytochrome c-type biogenesis</keyword>
<dbReference type="InterPro" id="IPR017937">
    <property type="entry name" value="Thioredoxin_CS"/>
</dbReference>
<dbReference type="GO" id="GO:0017004">
    <property type="term" value="P:cytochrome complex assembly"/>
    <property type="evidence" value="ECO:0007669"/>
    <property type="project" value="UniProtKB-KW"/>
</dbReference>
<feature type="transmembrane region" description="Helical" evidence="7">
    <location>
        <begin position="542"/>
        <end position="561"/>
    </location>
</feature>
<organism evidence="10 11">
    <name type="scientific">Litoreibacter halocynthiae</name>
    <dbReference type="NCBI Taxonomy" id="1242689"/>
    <lineage>
        <taxon>Bacteria</taxon>
        <taxon>Pseudomonadati</taxon>
        <taxon>Pseudomonadota</taxon>
        <taxon>Alphaproteobacteria</taxon>
        <taxon>Rhodobacterales</taxon>
        <taxon>Roseobacteraceae</taxon>
        <taxon>Litoreibacter</taxon>
    </lineage>
</organism>
<protein>
    <submittedName>
        <fullName evidence="10">Suppressor for copper-sensitivity B</fullName>
    </submittedName>
</protein>
<dbReference type="Pfam" id="PF02683">
    <property type="entry name" value="DsbD_TM"/>
    <property type="match status" value="1"/>
</dbReference>
<dbReference type="InterPro" id="IPR035671">
    <property type="entry name" value="DsbD_gamma"/>
</dbReference>
<evidence type="ECO:0000256" key="5">
    <source>
        <dbReference type="ARBA" id="ARBA00023136"/>
    </source>
</evidence>
<evidence type="ECO:0000259" key="9">
    <source>
        <dbReference type="Pfam" id="PF11412"/>
    </source>
</evidence>
<dbReference type="AlphaFoldDB" id="A0A4R7LC67"/>
<evidence type="ECO:0000256" key="4">
    <source>
        <dbReference type="ARBA" id="ARBA00022989"/>
    </source>
</evidence>
<evidence type="ECO:0000256" key="1">
    <source>
        <dbReference type="ARBA" id="ARBA00004141"/>
    </source>
</evidence>
<keyword evidence="5 7" id="KW-0472">Membrane</keyword>
<dbReference type="InterPro" id="IPR036249">
    <property type="entry name" value="Thioredoxin-like_sf"/>
</dbReference>
<dbReference type="InterPro" id="IPR028250">
    <property type="entry name" value="DsbDN"/>
</dbReference>
<feature type="transmembrane region" description="Helical" evidence="7">
    <location>
        <begin position="336"/>
        <end position="369"/>
    </location>
</feature>
<dbReference type="Pfam" id="PF11412">
    <property type="entry name" value="DsbD_N"/>
    <property type="match status" value="1"/>
</dbReference>
<dbReference type="GO" id="GO:0015035">
    <property type="term" value="F:protein-disulfide reductase activity"/>
    <property type="evidence" value="ECO:0007669"/>
    <property type="project" value="TreeGrafter"/>
</dbReference>
<feature type="transmembrane region" description="Helical" evidence="7">
    <location>
        <begin position="485"/>
        <end position="508"/>
    </location>
</feature>
<keyword evidence="2 7" id="KW-0812">Transmembrane</keyword>
<reference evidence="10 11" key="1">
    <citation type="submission" date="2019-03" db="EMBL/GenBank/DDBJ databases">
        <title>Genomic Encyclopedia of Archaeal and Bacterial Type Strains, Phase II (KMG-II): from individual species to whole genera.</title>
        <authorList>
            <person name="Goeker M."/>
        </authorList>
    </citation>
    <scope>NUCLEOTIDE SEQUENCE [LARGE SCALE GENOMIC DNA]</scope>
    <source>
        <strain evidence="10 11">DSM 29467</strain>
    </source>
</reference>
<evidence type="ECO:0000259" key="8">
    <source>
        <dbReference type="Pfam" id="PF02683"/>
    </source>
</evidence>
<evidence type="ECO:0000313" key="11">
    <source>
        <dbReference type="Proteomes" id="UP000294563"/>
    </source>
</evidence>
<dbReference type="SUPFAM" id="SSF52833">
    <property type="entry name" value="Thioredoxin-like"/>
    <property type="match status" value="1"/>
</dbReference>
<dbReference type="Pfam" id="PF13899">
    <property type="entry name" value="Thioredoxin_7"/>
    <property type="match status" value="1"/>
</dbReference>
<feature type="transmembrane region" description="Helical" evidence="7">
    <location>
        <begin position="420"/>
        <end position="447"/>
    </location>
</feature>
<dbReference type="Proteomes" id="UP000294563">
    <property type="component" value="Unassembled WGS sequence"/>
</dbReference>